<feature type="transmembrane region" description="Helical" evidence="1">
    <location>
        <begin position="81"/>
        <end position="105"/>
    </location>
</feature>
<dbReference type="AlphaFoldDB" id="X1S0B4"/>
<name>X1S0B4_9ZZZZ</name>
<comment type="caution">
    <text evidence="2">The sequence shown here is derived from an EMBL/GenBank/DDBJ whole genome shotgun (WGS) entry which is preliminary data.</text>
</comment>
<reference evidence="2" key="1">
    <citation type="journal article" date="2014" name="Front. Microbiol.">
        <title>High frequency of phylogenetically diverse reductive dehalogenase-homologous genes in deep subseafloor sedimentary metagenomes.</title>
        <authorList>
            <person name="Kawai M."/>
            <person name="Futagami T."/>
            <person name="Toyoda A."/>
            <person name="Takaki Y."/>
            <person name="Nishi S."/>
            <person name="Hori S."/>
            <person name="Arai W."/>
            <person name="Tsubouchi T."/>
            <person name="Morono Y."/>
            <person name="Uchiyama I."/>
            <person name="Ito T."/>
            <person name="Fujiyama A."/>
            <person name="Inagaki F."/>
            <person name="Takami H."/>
        </authorList>
    </citation>
    <scope>NUCLEOTIDE SEQUENCE</scope>
    <source>
        <strain evidence="2">Expedition CK06-06</strain>
    </source>
</reference>
<evidence type="ECO:0000313" key="2">
    <source>
        <dbReference type="EMBL" id="GAI72601.1"/>
    </source>
</evidence>
<proteinExistence type="predicted"/>
<evidence type="ECO:0000256" key="1">
    <source>
        <dbReference type="SAM" id="Phobius"/>
    </source>
</evidence>
<sequence length="246" mass="28169">MAEEEVTIGAAEVPPPDWLESLRAKVRVAFGFWFKPWFKDYPEKAEEEEAVNKLTLLYEEMITDINRSDISENIKKGLDPIPAIIMLLLSAAGGGGVGMILGSLLSPWLQAKMTYPLNKMAEPYRLSPDIVYRLWWKLYKGEGLPEDLLSDLRDQGFDPIRIEQGKEASKVIPTPSDIIAFLAHEVFESDMIEKYGLLSEWEAIDKEFAKRIGLDEETLKLYWINHWVHPALSSVYDMLHRDLITE</sequence>
<keyword evidence="1" id="KW-1133">Transmembrane helix</keyword>
<organism evidence="2">
    <name type="scientific">marine sediment metagenome</name>
    <dbReference type="NCBI Taxonomy" id="412755"/>
    <lineage>
        <taxon>unclassified sequences</taxon>
        <taxon>metagenomes</taxon>
        <taxon>ecological metagenomes</taxon>
    </lineage>
</organism>
<gene>
    <name evidence="2" type="ORF">S12H4_04185</name>
</gene>
<protein>
    <submittedName>
        <fullName evidence="2">Uncharacterized protein</fullName>
    </submittedName>
</protein>
<keyword evidence="1" id="KW-0812">Transmembrane</keyword>
<dbReference type="EMBL" id="BARW01001257">
    <property type="protein sequence ID" value="GAI72601.1"/>
    <property type="molecule type" value="Genomic_DNA"/>
</dbReference>
<feature type="non-terminal residue" evidence="2">
    <location>
        <position position="246"/>
    </location>
</feature>
<accession>X1S0B4</accession>
<keyword evidence="1" id="KW-0472">Membrane</keyword>